<dbReference type="GO" id="GO:0043811">
    <property type="term" value="F:phosphate:acyl-[acyl carrier protein] acyltransferase activity"/>
    <property type="evidence" value="ECO:0007669"/>
    <property type="project" value="UniProtKB-UniRule"/>
</dbReference>
<keyword evidence="5 10" id="KW-0443">Lipid metabolism</keyword>
<dbReference type="PIRSF" id="PIRSF002465">
    <property type="entry name" value="Phsphlp_syn_PlsX"/>
    <property type="match status" value="1"/>
</dbReference>
<dbReference type="Pfam" id="PF02504">
    <property type="entry name" value="FA_synthesis"/>
    <property type="match status" value="1"/>
</dbReference>
<dbReference type="NCBIfam" id="TIGR00182">
    <property type="entry name" value="plsX"/>
    <property type="match status" value="1"/>
</dbReference>
<evidence type="ECO:0000256" key="7">
    <source>
        <dbReference type="ARBA" id="ARBA00023264"/>
    </source>
</evidence>
<keyword evidence="3 10" id="KW-0444">Lipid biosynthesis</keyword>
<evidence type="ECO:0000256" key="6">
    <source>
        <dbReference type="ARBA" id="ARBA00023209"/>
    </source>
</evidence>
<dbReference type="InterPro" id="IPR012281">
    <property type="entry name" value="Phospholipid_synth_PlsX-like"/>
</dbReference>
<dbReference type="SUPFAM" id="SSF53659">
    <property type="entry name" value="Isocitrate/Isopropylmalate dehydrogenase-like"/>
    <property type="match status" value="1"/>
</dbReference>
<dbReference type="InterPro" id="IPR003664">
    <property type="entry name" value="FA_synthesis"/>
</dbReference>
<protein>
    <recommendedName>
        <fullName evidence="8 10">Phosphate acyltransferase</fullName>
        <ecNumber evidence="8 10">2.3.1.274</ecNumber>
    </recommendedName>
    <alternativeName>
        <fullName evidence="10">Acyl-ACP phosphotransacylase</fullName>
    </alternativeName>
    <alternativeName>
        <fullName evidence="10">Acyl-[acyl-carrier-protein]--phosphate acyltransferase</fullName>
    </alternativeName>
    <alternativeName>
        <fullName evidence="10">Phosphate-acyl-ACP acyltransferase</fullName>
    </alternativeName>
</protein>
<dbReference type="PANTHER" id="PTHR30100">
    <property type="entry name" value="FATTY ACID/PHOSPHOLIPID SYNTHESIS PROTEIN PLSX"/>
    <property type="match status" value="1"/>
</dbReference>
<keyword evidence="11" id="KW-0472">Membrane</keyword>
<proteinExistence type="inferred from homology"/>
<reference evidence="13" key="1">
    <citation type="journal article" date="2015" name="MBio">
        <title>Genome-Resolved Metagenomic Analysis Reveals Roles for Candidate Phyla and Other Microbial Community Members in Biogeochemical Transformations in Oil Reservoirs.</title>
        <authorList>
            <person name="Hu P."/>
            <person name="Tom L."/>
            <person name="Singh A."/>
            <person name="Thomas B.C."/>
            <person name="Baker B.J."/>
            <person name="Piceno Y.M."/>
            <person name="Andersen G.L."/>
            <person name="Banfield J.F."/>
        </authorList>
    </citation>
    <scope>NUCLEOTIDE SEQUENCE [LARGE SCALE GENOMIC DNA]</scope>
</reference>
<dbReference type="PANTHER" id="PTHR30100:SF1">
    <property type="entry name" value="PHOSPHATE ACYLTRANSFERASE"/>
    <property type="match status" value="1"/>
</dbReference>
<organism evidence="12 13">
    <name type="scientific">candidate division TA06 bacterium 34_109</name>
    <dbReference type="NCBI Taxonomy" id="1635277"/>
    <lineage>
        <taxon>Bacteria</taxon>
        <taxon>Bacteria division TA06</taxon>
    </lineage>
</organism>
<evidence type="ECO:0000256" key="8">
    <source>
        <dbReference type="ARBA" id="ARBA00024069"/>
    </source>
</evidence>
<dbReference type="GO" id="GO:0006633">
    <property type="term" value="P:fatty acid biosynthetic process"/>
    <property type="evidence" value="ECO:0007669"/>
    <property type="project" value="UniProtKB-UniRule"/>
</dbReference>
<dbReference type="Proteomes" id="UP000053467">
    <property type="component" value="Unassembled WGS sequence"/>
</dbReference>
<evidence type="ECO:0000256" key="3">
    <source>
        <dbReference type="ARBA" id="ARBA00022516"/>
    </source>
</evidence>
<dbReference type="UniPathway" id="UPA00085"/>
<comment type="catalytic activity">
    <reaction evidence="1 10">
        <text>a fatty acyl-[ACP] + phosphate = an acyl phosphate + holo-[ACP]</text>
        <dbReference type="Rhea" id="RHEA:42292"/>
        <dbReference type="Rhea" id="RHEA-COMP:9685"/>
        <dbReference type="Rhea" id="RHEA-COMP:14125"/>
        <dbReference type="ChEBI" id="CHEBI:43474"/>
        <dbReference type="ChEBI" id="CHEBI:59918"/>
        <dbReference type="ChEBI" id="CHEBI:64479"/>
        <dbReference type="ChEBI" id="CHEBI:138651"/>
        <dbReference type="EC" id="2.3.1.274"/>
    </reaction>
</comment>
<comment type="similarity">
    <text evidence="10">Belongs to the PlsX family.</text>
</comment>
<keyword evidence="11" id="KW-1133">Transmembrane helix</keyword>
<dbReference type="Gene3D" id="3.40.718.10">
    <property type="entry name" value="Isopropylmalate Dehydrogenase"/>
    <property type="match status" value="1"/>
</dbReference>
<dbReference type="GO" id="GO:0005737">
    <property type="term" value="C:cytoplasm"/>
    <property type="evidence" value="ECO:0007669"/>
    <property type="project" value="UniProtKB-SubCell"/>
</dbReference>
<evidence type="ECO:0000256" key="1">
    <source>
        <dbReference type="ARBA" id="ARBA00001232"/>
    </source>
</evidence>
<keyword evidence="12" id="KW-0012">Acyltransferase</keyword>
<evidence type="ECO:0000256" key="2">
    <source>
        <dbReference type="ARBA" id="ARBA00022490"/>
    </source>
</evidence>
<evidence type="ECO:0000313" key="12">
    <source>
        <dbReference type="EMBL" id="KUK87157.1"/>
    </source>
</evidence>
<accession>A0A117M6K5</accession>
<keyword evidence="11" id="KW-0812">Transmembrane</keyword>
<evidence type="ECO:0000313" key="13">
    <source>
        <dbReference type="Proteomes" id="UP000053467"/>
    </source>
</evidence>
<keyword evidence="7 10" id="KW-1208">Phospholipid metabolism</keyword>
<keyword evidence="4 10" id="KW-0808">Transferase</keyword>
<gene>
    <name evidence="10" type="primary">plsX</name>
    <name evidence="12" type="ORF">XE03_0953</name>
</gene>
<comment type="function">
    <text evidence="10">Catalyzes the reversible formation of acyl-phosphate (acyl-PO(4)) from acyl-[acyl-carrier-protein] (acyl-ACP). This enzyme utilizes acyl-ACP as fatty acyl donor, but not acyl-CoA.</text>
</comment>
<evidence type="ECO:0000256" key="4">
    <source>
        <dbReference type="ARBA" id="ARBA00022679"/>
    </source>
</evidence>
<dbReference type="GO" id="GO:0008654">
    <property type="term" value="P:phospholipid biosynthetic process"/>
    <property type="evidence" value="ECO:0007669"/>
    <property type="project" value="UniProtKB-KW"/>
</dbReference>
<keyword evidence="6 10" id="KW-0594">Phospholipid biosynthesis</keyword>
<comment type="pathway">
    <text evidence="10">Lipid metabolism; phospholipid metabolism.</text>
</comment>
<comment type="caution">
    <text evidence="12">The sequence shown here is derived from an EMBL/GenBank/DDBJ whole genome shotgun (WGS) entry which is preliminary data.</text>
</comment>
<dbReference type="HAMAP" id="MF_00019">
    <property type="entry name" value="PlsX"/>
    <property type="match status" value="1"/>
</dbReference>
<evidence type="ECO:0000256" key="5">
    <source>
        <dbReference type="ARBA" id="ARBA00023098"/>
    </source>
</evidence>
<dbReference type="PATRIC" id="fig|1635277.3.peg.726"/>
<feature type="transmembrane region" description="Helical" evidence="11">
    <location>
        <begin position="256"/>
        <end position="278"/>
    </location>
</feature>
<dbReference type="EMBL" id="LGGX01000007">
    <property type="protein sequence ID" value="KUK87157.1"/>
    <property type="molecule type" value="Genomic_DNA"/>
</dbReference>
<comment type="subcellular location">
    <subcellularLocation>
        <location evidence="10">Cytoplasm</location>
    </subcellularLocation>
    <text evidence="10">Associated with the membrane possibly through PlsY.</text>
</comment>
<comment type="subunit">
    <text evidence="9 10">Homodimer. Probably interacts with PlsY.</text>
</comment>
<sequence>MRIVLDAMGGDVGIEVNMAGAYIASKRLSSEDTIIFVGNETLIEKYLKERYRDFPVRYDIVGSENDVDMHDTPTWALENKKNSSVAKGLQLVKERKADAFFSPGNTGVILAFSLMKIGRIKGVIRPALGFTFPIGKHPLILDLGATPDPKPENLYQFALLGIEYMKVMRGIKNPKVGLLSIGEEDSKGSVIYQKAFELISNDKNINFYGNIEGGDFFTDKVDVIVTDGFTGNIVLKFAEGMINWVKDNLKTSLKPLPLAILGLTLSAPGFLGLPFFYFSIKKFLKKASYDEYGGAPLLGVNGVVLIGHGKSNPKAVSSGIMNAKYLASKNLVENIKRVFERSEGEKD</sequence>
<evidence type="ECO:0000256" key="10">
    <source>
        <dbReference type="HAMAP-Rule" id="MF_00019"/>
    </source>
</evidence>
<dbReference type="AlphaFoldDB" id="A0A117M6K5"/>
<dbReference type="EC" id="2.3.1.274" evidence="8 10"/>
<keyword evidence="2 10" id="KW-0963">Cytoplasm</keyword>
<evidence type="ECO:0000256" key="9">
    <source>
        <dbReference type="ARBA" id="ARBA00046608"/>
    </source>
</evidence>
<evidence type="ECO:0000256" key="11">
    <source>
        <dbReference type="SAM" id="Phobius"/>
    </source>
</evidence>
<name>A0A117M6K5_UNCT6</name>